<comment type="caution">
    <text evidence="1">The sequence shown here is derived from an EMBL/GenBank/DDBJ whole genome shotgun (WGS) entry which is preliminary data.</text>
</comment>
<dbReference type="Proteomes" id="UP000266272">
    <property type="component" value="Unassembled WGS sequence"/>
</dbReference>
<name>A0A395NUC6_TRIAR</name>
<dbReference type="STRING" id="490622.A0A395NUC6"/>
<gene>
    <name evidence="1" type="ORF">TARUN_2642</name>
</gene>
<keyword evidence="2" id="KW-1185">Reference proteome</keyword>
<sequence>MAARGILQKIIQKKRGKRNAPPNARSALLNLPIELIRDISDELSAVDKVIFATTCRPVRNTLGLTQLSDSESDSQEQQFDYLARMCRDMPGKWVCEECMRCHDINSADTPTNPYLACPFGNVDHGRFNRPLRLIAREEYRLGRRHIQLALKYTRLGSEAGSKYRRYLRRLMSSRQYSYSYMWKDARVNNLVKITPRVVNGRFLLKSIFEYRRKSRPISKEIVDHEFICRHQNLIPEEDLAWIRNPGSNDLLNFQRALGDAFSAPGHEMHSHCPHCFTDFSVKASPKSIRITVWQDLGTESSPLDPVWKSFVYTPYLYSDAASVRNEEPGRVRELYDSEEA</sequence>
<dbReference type="AlphaFoldDB" id="A0A395NUC6"/>
<reference evidence="1 2" key="1">
    <citation type="journal article" date="2018" name="PLoS Pathog.">
        <title>Evolution of structural diversity of trichothecenes, a family of toxins produced by plant pathogenic and entomopathogenic fungi.</title>
        <authorList>
            <person name="Proctor R.H."/>
            <person name="McCormick S.P."/>
            <person name="Kim H.S."/>
            <person name="Cardoza R.E."/>
            <person name="Stanley A.M."/>
            <person name="Lindo L."/>
            <person name="Kelly A."/>
            <person name="Brown D.W."/>
            <person name="Lee T."/>
            <person name="Vaughan M.M."/>
            <person name="Alexander N.J."/>
            <person name="Busman M."/>
            <person name="Gutierrez S."/>
        </authorList>
    </citation>
    <scope>NUCLEOTIDE SEQUENCE [LARGE SCALE GENOMIC DNA]</scope>
    <source>
        <strain evidence="1 2">IBT 40837</strain>
    </source>
</reference>
<evidence type="ECO:0000313" key="2">
    <source>
        <dbReference type="Proteomes" id="UP000266272"/>
    </source>
</evidence>
<evidence type="ECO:0000313" key="1">
    <source>
        <dbReference type="EMBL" id="RFU79594.1"/>
    </source>
</evidence>
<dbReference type="OrthoDB" id="3766406at2759"/>
<proteinExistence type="predicted"/>
<evidence type="ECO:0008006" key="3">
    <source>
        <dbReference type="Google" id="ProtNLM"/>
    </source>
</evidence>
<protein>
    <recommendedName>
        <fullName evidence="3">F-box domain-containing protein</fullName>
    </recommendedName>
</protein>
<organism evidence="1 2">
    <name type="scientific">Trichoderma arundinaceum</name>
    <dbReference type="NCBI Taxonomy" id="490622"/>
    <lineage>
        <taxon>Eukaryota</taxon>
        <taxon>Fungi</taxon>
        <taxon>Dikarya</taxon>
        <taxon>Ascomycota</taxon>
        <taxon>Pezizomycotina</taxon>
        <taxon>Sordariomycetes</taxon>
        <taxon>Hypocreomycetidae</taxon>
        <taxon>Hypocreales</taxon>
        <taxon>Hypocreaceae</taxon>
        <taxon>Trichoderma</taxon>
    </lineage>
</organism>
<dbReference type="EMBL" id="PXOA01000150">
    <property type="protein sequence ID" value="RFU79594.1"/>
    <property type="molecule type" value="Genomic_DNA"/>
</dbReference>
<accession>A0A395NUC6</accession>